<name>A0ABQ7GU17_DUNSA</name>
<evidence type="ECO:0008006" key="3">
    <source>
        <dbReference type="Google" id="ProtNLM"/>
    </source>
</evidence>
<dbReference type="Proteomes" id="UP000815325">
    <property type="component" value="Unassembled WGS sequence"/>
</dbReference>
<accession>A0ABQ7GU17</accession>
<comment type="caution">
    <text evidence="1">The sequence shown here is derived from an EMBL/GenBank/DDBJ whole genome shotgun (WGS) entry which is preliminary data.</text>
</comment>
<proteinExistence type="predicted"/>
<evidence type="ECO:0000313" key="2">
    <source>
        <dbReference type="Proteomes" id="UP000815325"/>
    </source>
</evidence>
<evidence type="ECO:0000313" key="1">
    <source>
        <dbReference type="EMBL" id="KAF5838059.1"/>
    </source>
</evidence>
<keyword evidence="2" id="KW-1185">Reference proteome</keyword>
<dbReference type="EMBL" id="MU069592">
    <property type="protein sequence ID" value="KAF5838059.1"/>
    <property type="molecule type" value="Genomic_DNA"/>
</dbReference>
<sequence>MGRIGGCQLLFRTCRCCWIGCLVCLCLFQSVFLRGPLLPRKKRSLTRDCNPAYQPGRSREPPDLEWPIKAPLDLLCILFFSFTLPLKAPVRA</sequence>
<gene>
    <name evidence="1" type="ORF">DUNSADRAFT_3429</name>
</gene>
<organism evidence="1 2">
    <name type="scientific">Dunaliella salina</name>
    <name type="common">Green alga</name>
    <name type="synonym">Protococcus salinus</name>
    <dbReference type="NCBI Taxonomy" id="3046"/>
    <lineage>
        <taxon>Eukaryota</taxon>
        <taxon>Viridiplantae</taxon>
        <taxon>Chlorophyta</taxon>
        <taxon>core chlorophytes</taxon>
        <taxon>Chlorophyceae</taxon>
        <taxon>CS clade</taxon>
        <taxon>Chlamydomonadales</taxon>
        <taxon>Dunaliellaceae</taxon>
        <taxon>Dunaliella</taxon>
    </lineage>
</organism>
<reference evidence="1" key="1">
    <citation type="submission" date="2017-08" db="EMBL/GenBank/DDBJ databases">
        <authorList>
            <person name="Polle J.E."/>
            <person name="Barry K."/>
            <person name="Cushman J."/>
            <person name="Schmutz J."/>
            <person name="Tran D."/>
            <person name="Hathwaick L.T."/>
            <person name="Yim W.C."/>
            <person name="Jenkins J."/>
            <person name="Mckie-Krisberg Z.M."/>
            <person name="Prochnik S."/>
            <person name="Lindquist E."/>
            <person name="Dockter R.B."/>
            <person name="Adam C."/>
            <person name="Molina H."/>
            <person name="Bunkerborg J."/>
            <person name="Jin E."/>
            <person name="Buchheim M."/>
            <person name="Magnuson J."/>
        </authorList>
    </citation>
    <scope>NUCLEOTIDE SEQUENCE</scope>
    <source>
        <strain evidence="1">CCAP 19/18</strain>
    </source>
</reference>
<protein>
    <recommendedName>
        <fullName evidence="3">Encoded protein</fullName>
    </recommendedName>
</protein>